<organism evidence="2 3">
    <name type="scientific">Limnobaculum eriocheiris</name>
    <dbReference type="NCBI Taxonomy" id="2897391"/>
    <lineage>
        <taxon>Bacteria</taxon>
        <taxon>Pseudomonadati</taxon>
        <taxon>Pseudomonadota</taxon>
        <taxon>Gammaproteobacteria</taxon>
        <taxon>Enterobacterales</taxon>
        <taxon>Budviciaceae</taxon>
        <taxon>Limnobaculum</taxon>
    </lineage>
</organism>
<comment type="caution">
    <text evidence="2">The sequence shown here is derived from an EMBL/GenBank/DDBJ whole genome shotgun (WGS) entry which is preliminary data.</text>
</comment>
<reference evidence="2" key="1">
    <citation type="submission" date="2021-11" db="EMBL/GenBank/DDBJ databases">
        <title>Jinshanibacter sp. isolated from one year old Eriocheir sinensis.</title>
        <authorList>
            <person name="Li J.-Y."/>
            <person name="He W."/>
            <person name="Gao T.-H."/>
        </authorList>
    </citation>
    <scope>NUCLEOTIDE SEQUENCE</scope>
    <source>
        <strain evidence="2">LJY008</strain>
    </source>
</reference>
<dbReference type="Proteomes" id="UP001139171">
    <property type="component" value="Unassembled WGS sequence"/>
</dbReference>
<dbReference type="RefSeq" id="WP_230609819.1">
    <property type="nucleotide sequence ID" value="NZ_JAJNAG010000026.1"/>
</dbReference>
<evidence type="ECO:0000313" key="2">
    <source>
        <dbReference type="EMBL" id="MCD1126647.1"/>
    </source>
</evidence>
<proteinExistence type="predicted"/>
<sequence length="71" mass="7767">MTSNQCNVGEQEDEDNNIKNEIISQPDIESAKDALNQLSGEIHTSAKNALLEDSCFLCEAISNRLPDAAIF</sequence>
<name>A0A9X1MXN8_9GAMM</name>
<accession>A0A9X1MXN8</accession>
<protein>
    <submittedName>
        <fullName evidence="2">Uncharacterized protein</fullName>
    </submittedName>
</protein>
<feature type="region of interest" description="Disordered" evidence="1">
    <location>
        <begin position="1"/>
        <end position="20"/>
    </location>
</feature>
<dbReference type="EMBL" id="JAJNAG010000026">
    <property type="protein sequence ID" value="MCD1126647.1"/>
    <property type="molecule type" value="Genomic_DNA"/>
</dbReference>
<keyword evidence="3" id="KW-1185">Reference proteome</keyword>
<evidence type="ECO:0000313" key="3">
    <source>
        <dbReference type="Proteomes" id="UP001139171"/>
    </source>
</evidence>
<gene>
    <name evidence="2" type="ORF">LPW36_11680</name>
</gene>
<dbReference type="AlphaFoldDB" id="A0A9X1MXN8"/>
<evidence type="ECO:0000256" key="1">
    <source>
        <dbReference type="SAM" id="MobiDB-lite"/>
    </source>
</evidence>